<dbReference type="EMBL" id="JANBPT010000118">
    <property type="protein sequence ID" value="KAJ1927423.1"/>
    <property type="molecule type" value="Genomic_DNA"/>
</dbReference>
<accession>A0A9W8E160</accession>
<feature type="compositionally biased region" description="Basic and acidic residues" evidence="1">
    <location>
        <begin position="1"/>
        <end position="10"/>
    </location>
</feature>
<evidence type="ECO:0000313" key="3">
    <source>
        <dbReference type="Proteomes" id="UP001150569"/>
    </source>
</evidence>
<sequence>MDFLYEHEQATRYTDSDSEFESTSETSPDPSTPRRPRNPPLADRGASTTVFRASPLWQSRSSTSGLDALVVAVGPDACDVLRRRLAEPLVPLAIAIPFTGAKATRPHGSAVKANPYFILAQADNPGTGYVLLADELDLLSLHSWGHTILKHMTPTRVFILQSLTVLQRESLIEGIMHRQYTDDGAEVEALRYLKSPGAPQVRTTRA</sequence>
<comment type="caution">
    <text evidence="2">The sequence shown here is derived from an EMBL/GenBank/DDBJ whole genome shotgun (WGS) entry which is preliminary data.</text>
</comment>
<keyword evidence="3" id="KW-1185">Reference proteome</keyword>
<evidence type="ECO:0000256" key="1">
    <source>
        <dbReference type="SAM" id="MobiDB-lite"/>
    </source>
</evidence>
<organism evidence="2 3">
    <name type="scientific">Tieghemiomyces parasiticus</name>
    <dbReference type="NCBI Taxonomy" id="78921"/>
    <lineage>
        <taxon>Eukaryota</taxon>
        <taxon>Fungi</taxon>
        <taxon>Fungi incertae sedis</taxon>
        <taxon>Zoopagomycota</taxon>
        <taxon>Kickxellomycotina</taxon>
        <taxon>Dimargaritomycetes</taxon>
        <taxon>Dimargaritales</taxon>
        <taxon>Dimargaritaceae</taxon>
        <taxon>Tieghemiomyces</taxon>
    </lineage>
</organism>
<feature type="region of interest" description="Disordered" evidence="1">
    <location>
        <begin position="1"/>
        <end position="45"/>
    </location>
</feature>
<proteinExistence type="predicted"/>
<gene>
    <name evidence="2" type="ORF">IWQ60_002930</name>
</gene>
<protein>
    <submittedName>
        <fullName evidence="2">Uncharacterized protein</fullName>
    </submittedName>
</protein>
<dbReference type="Proteomes" id="UP001150569">
    <property type="component" value="Unassembled WGS sequence"/>
</dbReference>
<evidence type="ECO:0000313" key="2">
    <source>
        <dbReference type="EMBL" id="KAJ1927423.1"/>
    </source>
</evidence>
<name>A0A9W8E160_9FUNG</name>
<reference evidence="2" key="1">
    <citation type="submission" date="2022-07" db="EMBL/GenBank/DDBJ databases">
        <title>Phylogenomic reconstructions and comparative analyses of Kickxellomycotina fungi.</title>
        <authorList>
            <person name="Reynolds N.K."/>
            <person name="Stajich J.E."/>
            <person name="Barry K."/>
            <person name="Grigoriev I.V."/>
            <person name="Crous P."/>
            <person name="Smith M.E."/>
        </authorList>
    </citation>
    <scope>NUCLEOTIDE SEQUENCE</scope>
    <source>
        <strain evidence="2">RSA 861</strain>
    </source>
</reference>
<dbReference type="AlphaFoldDB" id="A0A9W8E160"/>